<feature type="domain" description="Core Histone H2A/H2B/H3" evidence="3">
    <location>
        <begin position="57"/>
        <end position="85"/>
    </location>
</feature>
<evidence type="ECO:0000256" key="1">
    <source>
        <dbReference type="ARBA" id="ARBA00010343"/>
    </source>
</evidence>
<name>A0A5J5RMZ0_GOSBA</name>
<comment type="similarity">
    <text evidence="1">Belongs to the histone H3 family.</text>
</comment>
<dbReference type="PRINTS" id="PR00622">
    <property type="entry name" value="HISTONEH3"/>
</dbReference>
<dbReference type="PROSITE" id="PS00959">
    <property type="entry name" value="HISTONE_H3_2"/>
    <property type="match status" value="1"/>
</dbReference>
<dbReference type="InterPro" id="IPR000164">
    <property type="entry name" value="Histone_H3/CENP-A"/>
</dbReference>
<gene>
    <name evidence="4" type="ORF">ES319_D05G323200v1</name>
</gene>
<dbReference type="InterPro" id="IPR009072">
    <property type="entry name" value="Histone-fold"/>
</dbReference>
<evidence type="ECO:0000256" key="2">
    <source>
        <dbReference type="ARBA" id="ARBA00022990"/>
    </source>
</evidence>
<dbReference type="GO" id="GO:0046982">
    <property type="term" value="F:protein heterodimerization activity"/>
    <property type="evidence" value="ECO:0007669"/>
    <property type="project" value="InterPro"/>
</dbReference>
<dbReference type="InterPro" id="IPR007125">
    <property type="entry name" value="H2A/H2B/H3"/>
</dbReference>
<proteinExistence type="inferred from homology"/>
<dbReference type="Pfam" id="PF00125">
    <property type="entry name" value="Histone"/>
    <property type="match status" value="1"/>
</dbReference>
<keyword evidence="5" id="KW-1185">Reference proteome</keyword>
<organism evidence="4 5">
    <name type="scientific">Gossypium barbadense</name>
    <name type="common">Sea Island cotton</name>
    <name type="synonym">Hibiscus barbadensis</name>
    <dbReference type="NCBI Taxonomy" id="3634"/>
    <lineage>
        <taxon>Eukaryota</taxon>
        <taxon>Viridiplantae</taxon>
        <taxon>Streptophyta</taxon>
        <taxon>Embryophyta</taxon>
        <taxon>Tracheophyta</taxon>
        <taxon>Spermatophyta</taxon>
        <taxon>Magnoliopsida</taxon>
        <taxon>eudicotyledons</taxon>
        <taxon>Gunneridae</taxon>
        <taxon>Pentapetalae</taxon>
        <taxon>rosids</taxon>
        <taxon>malvids</taxon>
        <taxon>Malvales</taxon>
        <taxon>Malvaceae</taxon>
        <taxon>Malvoideae</taxon>
        <taxon>Gossypium</taxon>
    </lineage>
</organism>
<dbReference type="SUPFAM" id="SSF47113">
    <property type="entry name" value="Histone-fold"/>
    <property type="match status" value="1"/>
</dbReference>
<dbReference type="GO" id="GO:0000786">
    <property type="term" value="C:nucleosome"/>
    <property type="evidence" value="ECO:0007669"/>
    <property type="project" value="InterPro"/>
</dbReference>
<sequence>MSSSFHFIKNTYRHTYNPFGWMEFPFHYASIPRATVKQSFDFFLPKSSIHSPLICISREIQKYQQSTELLIKKLPFERLVREIAQDFLS</sequence>
<dbReference type="EMBL" id="CM018219">
    <property type="protein sequence ID" value="KAB2031704.1"/>
    <property type="molecule type" value="Genomic_DNA"/>
</dbReference>
<evidence type="ECO:0000259" key="3">
    <source>
        <dbReference type="Pfam" id="PF00125"/>
    </source>
</evidence>
<dbReference type="PANTHER" id="PTHR11426">
    <property type="entry name" value="HISTONE H3"/>
    <property type="match status" value="1"/>
</dbReference>
<dbReference type="OrthoDB" id="10264720at2759"/>
<keyword evidence="2" id="KW-0007">Acetylation</keyword>
<evidence type="ECO:0000313" key="5">
    <source>
        <dbReference type="Proteomes" id="UP000327439"/>
    </source>
</evidence>
<evidence type="ECO:0000313" key="4">
    <source>
        <dbReference type="EMBL" id="KAB2031704.1"/>
    </source>
</evidence>
<dbReference type="Gene3D" id="1.10.20.10">
    <property type="entry name" value="Histone, subunit A"/>
    <property type="match status" value="1"/>
</dbReference>
<reference evidence="5" key="1">
    <citation type="journal article" date="2020" name="Nat. Genet.">
        <title>Genomic diversifications of five Gossypium allopolyploid species and their impact on cotton improvement.</title>
        <authorList>
            <person name="Chen Z.J."/>
            <person name="Sreedasyam A."/>
            <person name="Ando A."/>
            <person name="Song Q."/>
            <person name="De Santiago L.M."/>
            <person name="Hulse-Kemp A.M."/>
            <person name="Ding M."/>
            <person name="Ye W."/>
            <person name="Kirkbride R.C."/>
            <person name="Jenkins J."/>
            <person name="Plott C."/>
            <person name="Lovell J."/>
            <person name="Lin Y.M."/>
            <person name="Vaughn R."/>
            <person name="Liu B."/>
            <person name="Simpson S."/>
            <person name="Scheffler B.E."/>
            <person name="Wen L."/>
            <person name="Saski C.A."/>
            <person name="Grover C.E."/>
            <person name="Hu G."/>
            <person name="Conover J.L."/>
            <person name="Carlson J.W."/>
            <person name="Shu S."/>
            <person name="Boston L.B."/>
            <person name="Williams M."/>
            <person name="Peterson D.G."/>
            <person name="McGee K."/>
            <person name="Jones D.C."/>
            <person name="Wendel J.F."/>
            <person name="Stelly D.M."/>
            <person name="Grimwood J."/>
            <person name="Schmutz J."/>
        </authorList>
    </citation>
    <scope>NUCLEOTIDE SEQUENCE [LARGE SCALE GENOMIC DNA]</scope>
    <source>
        <strain evidence="5">cv. 3-79</strain>
    </source>
</reference>
<protein>
    <recommendedName>
        <fullName evidence="3">Core Histone H2A/H2B/H3 domain-containing protein</fullName>
    </recommendedName>
</protein>
<dbReference type="GO" id="GO:0030527">
    <property type="term" value="F:structural constituent of chromatin"/>
    <property type="evidence" value="ECO:0007669"/>
    <property type="project" value="InterPro"/>
</dbReference>
<accession>A0A5J5RMZ0</accession>
<dbReference type="AlphaFoldDB" id="A0A5J5RMZ0"/>
<dbReference type="Proteomes" id="UP000327439">
    <property type="component" value="Chromosome D05"/>
</dbReference>
<dbReference type="GO" id="GO:0003677">
    <property type="term" value="F:DNA binding"/>
    <property type="evidence" value="ECO:0007669"/>
    <property type="project" value="InterPro"/>
</dbReference>